<dbReference type="InterPro" id="IPR019184">
    <property type="entry name" value="Uncharacterised_TM-17"/>
</dbReference>
<dbReference type="Pfam" id="PF09799">
    <property type="entry name" value="Transmemb_17"/>
    <property type="match status" value="1"/>
</dbReference>
<dbReference type="EMBL" id="KQ428349">
    <property type="protein sequence ID" value="KOF66258.1"/>
    <property type="molecule type" value="Genomic_DNA"/>
</dbReference>
<feature type="transmembrane region" description="Helical" evidence="5">
    <location>
        <begin position="147"/>
        <end position="166"/>
    </location>
</feature>
<dbReference type="OrthoDB" id="311720at2759"/>
<comment type="subcellular location">
    <subcellularLocation>
        <location evidence="1">Membrane</location>
        <topology evidence="1">Multi-pass membrane protein</topology>
    </subcellularLocation>
</comment>
<dbReference type="GO" id="GO:0035869">
    <property type="term" value="C:ciliary transition zone"/>
    <property type="evidence" value="ECO:0007669"/>
    <property type="project" value="TreeGrafter"/>
</dbReference>
<protein>
    <recommendedName>
        <fullName evidence="7">Transmembrane protein 17</fullName>
    </recommendedName>
</protein>
<feature type="transmembrane region" description="Helical" evidence="5">
    <location>
        <begin position="52"/>
        <end position="72"/>
    </location>
</feature>
<dbReference type="KEGG" id="obi:106882197"/>
<dbReference type="STRING" id="37653.A0A0L8FNP4"/>
<keyword evidence="4 5" id="KW-0472">Membrane</keyword>
<accession>A0A0L8FNP4</accession>
<sequence>MASNVEATLRKTVSTMTDFLFPVSREDIKKNQHNILRSGHEYVTSLPFQMELYFNVWFFPFWLVSVIAALTFKFSKLSIVYQILLVAAYIMFGIIEIIRLYLGYIGNLMERVPELSGSWLLTLLMQFPLIIFLLFNESQTFPLEIALHIVMFGFILIEIFSGYFAIRTMINYQMTQFHLRQFSDLEFITQD</sequence>
<keyword evidence="2 5" id="KW-0812">Transmembrane</keyword>
<evidence type="ECO:0000256" key="2">
    <source>
        <dbReference type="ARBA" id="ARBA00022692"/>
    </source>
</evidence>
<gene>
    <name evidence="6" type="ORF">OCBIM_22013039mg</name>
</gene>
<dbReference type="PANTHER" id="PTHR13531:SF6">
    <property type="entry name" value="TMEM (HUMAN TRANSMEMBRANE PROTEIN) HOMOLOG"/>
    <property type="match status" value="1"/>
</dbReference>
<feature type="transmembrane region" description="Helical" evidence="5">
    <location>
        <begin position="79"/>
        <end position="104"/>
    </location>
</feature>
<dbReference type="GO" id="GO:1905515">
    <property type="term" value="P:non-motile cilium assembly"/>
    <property type="evidence" value="ECO:0007669"/>
    <property type="project" value="TreeGrafter"/>
</dbReference>
<name>A0A0L8FNP4_OCTBM</name>
<evidence type="ECO:0000256" key="4">
    <source>
        <dbReference type="ARBA" id="ARBA00023136"/>
    </source>
</evidence>
<evidence type="ECO:0000313" key="6">
    <source>
        <dbReference type="EMBL" id="KOF66258.1"/>
    </source>
</evidence>
<dbReference type="PANTHER" id="PTHR13531">
    <property type="entry name" value="GEO07735P1-RELATED-RELATED"/>
    <property type="match status" value="1"/>
</dbReference>
<reference evidence="6" key="1">
    <citation type="submission" date="2015-07" db="EMBL/GenBank/DDBJ databases">
        <title>MeaNS - Measles Nucleotide Surveillance Program.</title>
        <authorList>
            <person name="Tran T."/>
            <person name="Druce J."/>
        </authorList>
    </citation>
    <scope>NUCLEOTIDE SEQUENCE</scope>
    <source>
        <strain evidence="6">UCB-OBI-ISO-001</strain>
        <tissue evidence="6">Gonad</tissue>
    </source>
</reference>
<organism evidence="6">
    <name type="scientific">Octopus bimaculoides</name>
    <name type="common">California two-spotted octopus</name>
    <dbReference type="NCBI Taxonomy" id="37653"/>
    <lineage>
        <taxon>Eukaryota</taxon>
        <taxon>Metazoa</taxon>
        <taxon>Spiralia</taxon>
        <taxon>Lophotrochozoa</taxon>
        <taxon>Mollusca</taxon>
        <taxon>Cephalopoda</taxon>
        <taxon>Coleoidea</taxon>
        <taxon>Octopodiformes</taxon>
        <taxon>Octopoda</taxon>
        <taxon>Incirrata</taxon>
        <taxon>Octopodidae</taxon>
        <taxon>Octopus</taxon>
    </lineage>
</organism>
<feature type="transmembrane region" description="Helical" evidence="5">
    <location>
        <begin position="116"/>
        <end position="135"/>
    </location>
</feature>
<evidence type="ECO:0008006" key="7">
    <source>
        <dbReference type="Google" id="ProtNLM"/>
    </source>
</evidence>
<evidence type="ECO:0000256" key="5">
    <source>
        <dbReference type="SAM" id="Phobius"/>
    </source>
</evidence>
<dbReference type="OMA" id="LWWVSCI"/>
<proteinExistence type="predicted"/>
<evidence type="ECO:0000256" key="1">
    <source>
        <dbReference type="ARBA" id="ARBA00004141"/>
    </source>
</evidence>
<keyword evidence="3 5" id="KW-1133">Transmembrane helix</keyword>
<evidence type="ECO:0000256" key="3">
    <source>
        <dbReference type="ARBA" id="ARBA00022989"/>
    </source>
</evidence>
<dbReference type="AlphaFoldDB" id="A0A0L8FNP4"/>
<dbReference type="GO" id="GO:0016020">
    <property type="term" value="C:membrane"/>
    <property type="evidence" value="ECO:0007669"/>
    <property type="project" value="UniProtKB-SubCell"/>
</dbReference>